<evidence type="ECO:0000256" key="3">
    <source>
        <dbReference type="ARBA" id="ARBA00022448"/>
    </source>
</evidence>
<dbReference type="PANTHER" id="PTHR11629">
    <property type="entry name" value="VACUOLAR PROTON ATPASES"/>
    <property type="match status" value="1"/>
</dbReference>
<evidence type="ECO:0000256" key="4">
    <source>
        <dbReference type="ARBA" id="ARBA00022692"/>
    </source>
</evidence>
<comment type="similarity">
    <text evidence="2 8">Belongs to the V-ATPase 116 kDa subunit family.</text>
</comment>
<sequence length="433" mass="49069">MFGDIGHGFIMMLAAAVMIWKERAIMRSKSLGEMPGTVFQGRYMIFLMGLFSIYTGFIYNDCFAKNLWIFDSAWDLPTKNWGESGMFLNVREKVKNDYACPDGCGYRGYPYPIGVDPVWSLATNKLAYLNSLKMKISVLIGVNHMSFGVVLTVFNAKYFKRDYAVWAEFIPQMFFLFGVFGYLCAMIMAKWCMVFESVVPEGGGTPIPSDPSLLITLVNMFLKPGENTYEAKTLLYPGQSYVQLMIVGFALICVPWMFLVSPIYQNYMHKKQKESGYQQLGQDDSDHTYRKDDDDEEDDGHIVHTSGGHGEFDFADAMIHNSIHSIEFCLGAVSNTASYLRLWALSLAHAQLSEVLWDMVLRGTFATNPIMLYLGFGAWAGLSVTVLLMMEGMSAFLHALRLHWVEFQQKFYGGEGYTFVPFSYTNYLAGMIH</sequence>
<evidence type="ECO:0000256" key="5">
    <source>
        <dbReference type="ARBA" id="ARBA00022989"/>
    </source>
</evidence>
<evidence type="ECO:0000313" key="11">
    <source>
        <dbReference type="Proteomes" id="UP000054560"/>
    </source>
</evidence>
<evidence type="ECO:0000256" key="9">
    <source>
        <dbReference type="SAM" id="MobiDB-lite"/>
    </source>
</evidence>
<gene>
    <name evidence="10" type="ORF">SARC_03421</name>
</gene>
<feature type="transmembrane region" description="Helical" evidence="8">
    <location>
        <begin position="241"/>
        <end position="264"/>
    </location>
</feature>
<feature type="transmembrane region" description="Helical" evidence="8">
    <location>
        <begin position="370"/>
        <end position="390"/>
    </location>
</feature>
<evidence type="ECO:0000256" key="1">
    <source>
        <dbReference type="ARBA" id="ARBA00004141"/>
    </source>
</evidence>
<name>A0A0L0G657_9EUKA</name>
<evidence type="ECO:0000313" key="10">
    <source>
        <dbReference type="EMBL" id="KNC84341.1"/>
    </source>
</evidence>
<dbReference type="GO" id="GO:0005886">
    <property type="term" value="C:plasma membrane"/>
    <property type="evidence" value="ECO:0007669"/>
    <property type="project" value="TreeGrafter"/>
</dbReference>
<evidence type="ECO:0000256" key="2">
    <source>
        <dbReference type="ARBA" id="ARBA00009904"/>
    </source>
</evidence>
<dbReference type="OrthoDB" id="6412104at2759"/>
<proteinExistence type="inferred from homology"/>
<keyword evidence="11" id="KW-1185">Reference proteome</keyword>
<dbReference type="PANTHER" id="PTHR11629:SF63">
    <property type="entry name" value="V-TYPE PROTON ATPASE SUBUNIT A"/>
    <property type="match status" value="1"/>
</dbReference>
<keyword evidence="7 8" id="KW-0472">Membrane</keyword>
<feature type="transmembrane region" description="Helical" evidence="8">
    <location>
        <begin position="43"/>
        <end position="60"/>
    </location>
</feature>
<feature type="transmembrane region" description="Helical" evidence="8">
    <location>
        <begin position="136"/>
        <end position="156"/>
    </location>
</feature>
<dbReference type="AlphaFoldDB" id="A0A0L0G657"/>
<keyword evidence="5 8" id="KW-1133">Transmembrane helix</keyword>
<protein>
    <recommendedName>
        <fullName evidence="8">V-type proton ATPase subunit a</fullName>
    </recommendedName>
</protein>
<keyword evidence="4 8" id="KW-0812">Transmembrane</keyword>
<comment type="subcellular location">
    <subcellularLocation>
        <location evidence="1">Membrane</location>
        <topology evidence="1">Multi-pass membrane protein</topology>
    </subcellularLocation>
</comment>
<dbReference type="EMBL" id="KQ241770">
    <property type="protein sequence ID" value="KNC84341.1"/>
    <property type="molecule type" value="Genomic_DNA"/>
</dbReference>
<keyword evidence="3 8" id="KW-0813">Transport</keyword>
<reference evidence="10 11" key="1">
    <citation type="submission" date="2011-02" db="EMBL/GenBank/DDBJ databases">
        <title>The Genome Sequence of Sphaeroforma arctica JP610.</title>
        <authorList>
            <consortium name="The Broad Institute Genome Sequencing Platform"/>
            <person name="Russ C."/>
            <person name="Cuomo C."/>
            <person name="Young S.K."/>
            <person name="Zeng Q."/>
            <person name="Gargeya S."/>
            <person name="Alvarado L."/>
            <person name="Berlin A."/>
            <person name="Chapman S.B."/>
            <person name="Chen Z."/>
            <person name="Freedman E."/>
            <person name="Gellesch M."/>
            <person name="Goldberg J."/>
            <person name="Griggs A."/>
            <person name="Gujja S."/>
            <person name="Heilman E."/>
            <person name="Heiman D."/>
            <person name="Howarth C."/>
            <person name="Mehta T."/>
            <person name="Neiman D."/>
            <person name="Pearson M."/>
            <person name="Roberts A."/>
            <person name="Saif S."/>
            <person name="Shea T."/>
            <person name="Shenoy N."/>
            <person name="Sisk P."/>
            <person name="Stolte C."/>
            <person name="Sykes S."/>
            <person name="White J."/>
            <person name="Yandava C."/>
            <person name="Burger G."/>
            <person name="Gray M.W."/>
            <person name="Holland P.W.H."/>
            <person name="King N."/>
            <person name="Lang F.B.F."/>
            <person name="Roger A.J."/>
            <person name="Ruiz-Trillo I."/>
            <person name="Haas B."/>
            <person name="Nusbaum C."/>
            <person name="Birren B."/>
        </authorList>
    </citation>
    <scope>NUCLEOTIDE SEQUENCE [LARGE SCALE GENOMIC DNA]</scope>
    <source>
        <strain evidence="10 11">JP610</strain>
    </source>
</reference>
<evidence type="ECO:0000256" key="6">
    <source>
        <dbReference type="ARBA" id="ARBA00023065"/>
    </source>
</evidence>
<keyword evidence="6 8" id="KW-0406">Ion transport</keyword>
<accession>A0A0L0G657</accession>
<dbReference type="GO" id="GO:0033179">
    <property type="term" value="C:proton-transporting V-type ATPase, V0 domain"/>
    <property type="evidence" value="ECO:0007669"/>
    <property type="project" value="InterPro"/>
</dbReference>
<dbReference type="GO" id="GO:0046961">
    <property type="term" value="F:proton-transporting ATPase activity, rotational mechanism"/>
    <property type="evidence" value="ECO:0007669"/>
    <property type="project" value="InterPro"/>
</dbReference>
<organism evidence="10 11">
    <name type="scientific">Sphaeroforma arctica JP610</name>
    <dbReference type="NCBI Taxonomy" id="667725"/>
    <lineage>
        <taxon>Eukaryota</taxon>
        <taxon>Ichthyosporea</taxon>
        <taxon>Ichthyophonida</taxon>
        <taxon>Sphaeroforma</taxon>
    </lineage>
</organism>
<dbReference type="InterPro" id="IPR002490">
    <property type="entry name" value="V-ATPase_116kDa_su"/>
</dbReference>
<feature type="transmembrane region" description="Helical" evidence="8">
    <location>
        <begin position="163"/>
        <end position="189"/>
    </location>
</feature>
<evidence type="ECO:0000256" key="8">
    <source>
        <dbReference type="RuleBase" id="RU361189"/>
    </source>
</evidence>
<dbReference type="RefSeq" id="XP_014158243.1">
    <property type="nucleotide sequence ID" value="XM_014302768.1"/>
</dbReference>
<comment type="function">
    <text evidence="8">Essential component of the vacuolar proton pump (V-ATPase), a multimeric enzyme that catalyzes the translocation of protons across the membranes. Required for assembly and activity of the V-ATPase.</text>
</comment>
<keyword evidence="8" id="KW-0375">Hydrogen ion transport</keyword>
<dbReference type="GO" id="GO:0051117">
    <property type="term" value="F:ATPase binding"/>
    <property type="evidence" value="ECO:0007669"/>
    <property type="project" value="TreeGrafter"/>
</dbReference>
<dbReference type="STRING" id="667725.A0A0L0G657"/>
<dbReference type="eggNOG" id="KOG2189">
    <property type="taxonomic scope" value="Eukaryota"/>
</dbReference>
<dbReference type="GeneID" id="25903925"/>
<dbReference type="Pfam" id="PF01496">
    <property type="entry name" value="V_ATPase_I"/>
    <property type="match status" value="1"/>
</dbReference>
<feature type="transmembrane region" description="Helical" evidence="8">
    <location>
        <begin position="6"/>
        <end position="22"/>
    </location>
</feature>
<feature type="region of interest" description="Disordered" evidence="9">
    <location>
        <begin position="275"/>
        <end position="300"/>
    </location>
</feature>
<dbReference type="GO" id="GO:0016471">
    <property type="term" value="C:vacuolar proton-transporting V-type ATPase complex"/>
    <property type="evidence" value="ECO:0007669"/>
    <property type="project" value="TreeGrafter"/>
</dbReference>
<evidence type="ECO:0000256" key="7">
    <source>
        <dbReference type="ARBA" id="ARBA00023136"/>
    </source>
</evidence>
<dbReference type="GO" id="GO:0007035">
    <property type="term" value="P:vacuolar acidification"/>
    <property type="evidence" value="ECO:0007669"/>
    <property type="project" value="TreeGrafter"/>
</dbReference>
<dbReference type="Proteomes" id="UP000054560">
    <property type="component" value="Unassembled WGS sequence"/>
</dbReference>